<evidence type="ECO:0000313" key="2">
    <source>
        <dbReference type="Proteomes" id="UP000580250"/>
    </source>
</evidence>
<protein>
    <submittedName>
        <fullName evidence="1">Uncharacterized protein</fullName>
    </submittedName>
</protein>
<gene>
    <name evidence="1" type="ORF">MENT_LOCUS48743</name>
</gene>
<proteinExistence type="predicted"/>
<sequence length="107" mass="12459">MPSSPQWELICTLNNKQFSDWTSVHQNDPINHILGLESILFEVVQRSFSSVNLPKLHSLFLIILVHSFSSTGRVSEPTAYHYHWTYLMDQHLVPFGFDHVVFESLQF</sequence>
<reference evidence="1 2" key="1">
    <citation type="submission" date="2020-08" db="EMBL/GenBank/DDBJ databases">
        <authorList>
            <person name="Koutsovoulos G."/>
            <person name="Danchin GJ E."/>
        </authorList>
    </citation>
    <scope>NUCLEOTIDE SEQUENCE [LARGE SCALE GENOMIC DNA]</scope>
</reference>
<dbReference type="EMBL" id="CAJEWN010001233">
    <property type="protein sequence ID" value="CAD2195637.1"/>
    <property type="molecule type" value="Genomic_DNA"/>
</dbReference>
<name>A0A6V7X9H2_MELEN</name>
<comment type="caution">
    <text evidence="1">The sequence shown here is derived from an EMBL/GenBank/DDBJ whole genome shotgun (WGS) entry which is preliminary data.</text>
</comment>
<dbReference type="AlphaFoldDB" id="A0A6V7X9H2"/>
<dbReference type="Proteomes" id="UP000580250">
    <property type="component" value="Unassembled WGS sequence"/>
</dbReference>
<accession>A0A6V7X9H2</accession>
<evidence type="ECO:0000313" key="1">
    <source>
        <dbReference type="EMBL" id="CAD2195637.1"/>
    </source>
</evidence>
<organism evidence="1 2">
    <name type="scientific">Meloidogyne enterolobii</name>
    <name type="common">Root-knot nematode worm</name>
    <name type="synonym">Meloidogyne mayaguensis</name>
    <dbReference type="NCBI Taxonomy" id="390850"/>
    <lineage>
        <taxon>Eukaryota</taxon>
        <taxon>Metazoa</taxon>
        <taxon>Ecdysozoa</taxon>
        <taxon>Nematoda</taxon>
        <taxon>Chromadorea</taxon>
        <taxon>Rhabditida</taxon>
        <taxon>Tylenchina</taxon>
        <taxon>Tylenchomorpha</taxon>
        <taxon>Tylenchoidea</taxon>
        <taxon>Meloidogynidae</taxon>
        <taxon>Meloidogyninae</taxon>
        <taxon>Meloidogyne</taxon>
    </lineage>
</organism>